<dbReference type="AlphaFoldDB" id="A0A7J6L8G9"/>
<feature type="compositionally biased region" description="Polar residues" evidence="10">
    <location>
        <begin position="463"/>
        <end position="475"/>
    </location>
</feature>
<dbReference type="PROSITE" id="PS00108">
    <property type="entry name" value="PROTEIN_KINASE_ST"/>
    <property type="match status" value="1"/>
</dbReference>
<keyword evidence="2" id="KW-0723">Serine/threonine-protein kinase</keyword>
<evidence type="ECO:0000256" key="10">
    <source>
        <dbReference type="SAM" id="MobiDB-lite"/>
    </source>
</evidence>
<protein>
    <recommendedName>
        <fullName evidence="1">cyclin-dependent kinase</fullName>
        <ecNumber evidence="1">2.7.11.22</ecNumber>
    </recommendedName>
</protein>
<feature type="compositionally biased region" description="Low complexity" evidence="10">
    <location>
        <begin position="359"/>
        <end position="371"/>
    </location>
</feature>
<dbReference type="PROSITE" id="PS50011">
    <property type="entry name" value="PROTEIN_KINASE_DOM"/>
    <property type="match status" value="1"/>
</dbReference>
<keyword evidence="5" id="KW-0418">Kinase</keyword>
<evidence type="ECO:0000256" key="2">
    <source>
        <dbReference type="ARBA" id="ARBA00022527"/>
    </source>
</evidence>
<evidence type="ECO:0000256" key="8">
    <source>
        <dbReference type="ARBA" id="ARBA00048367"/>
    </source>
</evidence>
<gene>
    <name evidence="12" type="ORF">FOL46_008245</name>
</gene>
<dbReference type="FunFam" id="1.10.510.10:FF:000624">
    <property type="entry name" value="Mitogen-activated protein kinase"/>
    <property type="match status" value="1"/>
</dbReference>
<comment type="caution">
    <text evidence="12">The sequence shown here is derived from an EMBL/GenBank/DDBJ whole genome shotgun (WGS) entry which is preliminary data.</text>
</comment>
<reference evidence="12 13" key="1">
    <citation type="submission" date="2020-04" db="EMBL/GenBank/DDBJ databases">
        <title>Perkinsus olseni comparative genomics.</title>
        <authorList>
            <person name="Bogema D.R."/>
        </authorList>
    </citation>
    <scope>NUCLEOTIDE SEQUENCE [LARGE SCALE GENOMIC DNA]</scope>
    <source>
        <strain evidence="12">ATCC PRA-31</strain>
    </source>
</reference>
<dbReference type="Proteomes" id="UP000572268">
    <property type="component" value="Unassembled WGS sequence"/>
</dbReference>
<keyword evidence="4 9" id="KW-0547">Nucleotide-binding</keyword>
<feature type="region of interest" description="Disordered" evidence="10">
    <location>
        <begin position="323"/>
        <end position="592"/>
    </location>
</feature>
<evidence type="ECO:0000259" key="11">
    <source>
        <dbReference type="PROSITE" id="PS50011"/>
    </source>
</evidence>
<dbReference type="Pfam" id="PF00069">
    <property type="entry name" value="Pkinase"/>
    <property type="match status" value="1"/>
</dbReference>
<dbReference type="Gene3D" id="3.30.200.20">
    <property type="entry name" value="Phosphorylase Kinase, domain 1"/>
    <property type="match status" value="1"/>
</dbReference>
<dbReference type="SUPFAM" id="SSF56112">
    <property type="entry name" value="Protein kinase-like (PK-like)"/>
    <property type="match status" value="1"/>
</dbReference>
<evidence type="ECO:0000256" key="1">
    <source>
        <dbReference type="ARBA" id="ARBA00012425"/>
    </source>
</evidence>
<dbReference type="EMBL" id="JABANN010000640">
    <property type="protein sequence ID" value="KAF4655486.1"/>
    <property type="molecule type" value="Genomic_DNA"/>
</dbReference>
<evidence type="ECO:0000313" key="12">
    <source>
        <dbReference type="EMBL" id="KAF4655486.1"/>
    </source>
</evidence>
<organism evidence="12 13">
    <name type="scientific">Perkinsus olseni</name>
    <name type="common">Perkinsus atlanticus</name>
    <dbReference type="NCBI Taxonomy" id="32597"/>
    <lineage>
        <taxon>Eukaryota</taxon>
        <taxon>Sar</taxon>
        <taxon>Alveolata</taxon>
        <taxon>Perkinsozoa</taxon>
        <taxon>Perkinsea</taxon>
        <taxon>Perkinsida</taxon>
        <taxon>Perkinsidae</taxon>
        <taxon>Perkinsus</taxon>
    </lineage>
</organism>
<evidence type="ECO:0000256" key="7">
    <source>
        <dbReference type="ARBA" id="ARBA00047811"/>
    </source>
</evidence>
<comment type="catalytic activity">
    <reaction evidence="7">
        <text>L-threonyl-[protein] + ATP = O-phospho-L-threonyl-[protein] + ADP + H(+)</text>
        <dbReference type="Rhea" id="RHEA:46608"/>
        <dbReference type="Rhea" id="RHEA-COMP:11060"/>
        <dbReference type="Rhea" id="RHEA-COMP:11605"/>
        <dbReference type="ChEBI" id="CHEBI:15378"/>
        <dbReference type="ChEBI" id="CHEBI:30013"/>
        <dbReference type="ChEBI" id="CHEBI:30616"/>
        <dbReference type="ChEBI" id="CHEBI:61977"/>
        <dbReference type="ChEBI" id="CHEBI:456216"/>
        <dbReference type="EC" id="2.7.11.22"/>
    </reaction>
</comment>
<evidence type="ECO:0000256" key="9">
    <source>
        <dbReference type="PROSITE-ProRule" id="PRU10141"/>
    </source>
</evidence>
<comment type="catalytic activity">
    <reaction evidence="8">
        <text>L-seryl-[protein] + ATP = O-phospho-L-seryl-[protein] + ADP + H(+)</text>
        <dbReference type="Rhea" id="RHEA:17989"/>
        <dbReference type="Rhea" id="RHEA-COMP:9863"/>
        <dbReference type="Rhea" id="RHEA-COMP:11604"/>
        <dbReference type="ChEBI" id="CHEBI:15378"/>
        <dbReference type="ChEBI" id="CHEBI:29999"/>
        <dbReference type="ChEBI" id="CHEBI:30616"/>
        <dbReference type="ChEBI" id="CHEBI:83421"/>
        <dbReference type="ChEBI" id="CHEBI:456216"/>
        <dbReference type="EC" id="2.7.11.22"/>
    </reaction>
</comment>
<dbReference type="SMART" id="SM00220">
    <property type="entry name" value="S_TKc"/>
    <property type="match status" value="1"/>
</dbReference>
<evidence type="ECO:0000256" key="4">
    <source>
        <dbReference type="ARBA" id="ARBA00022741"/>
    </source>
</evidence>
<feature type="compositionally biased region" description="Basic residues" evidence="10">
    <location>
        <begin position="476"/>
        <end position="488"/>
    </location>
</feature>
<name>A0A7J6L8G9_PEROL</name>
<evidence type="ECO:0000256" key="6">
    <source>
        <dbReference type="ARBA" id="ARBA00022840"/>
    </source>
</evidence>
<dbReference type="InterPro" id="IPR000719">
    <property type="entry name" value="Prot_kinase_dom"/>
</dbReference>
<keyword evidence="6 9" id="KW-0067">ATP-binding</keyword>
<proteinExistence type="predicted"/>
<dbReference type="PROSITE" id="PS00107">
    <property type="entry name" value="PROTEIN_KINASE_ATP"/>
    <property type="match status" value="1"/>
</dbReference>
<evidence type="ECO:0000313" key="13">
    <source>
        <dbReference type="Proteomes" id="UP000572268"/>
    </source>
</evidence>
<dbReference type="InterPro" id="IPR008271">
    <property type="entry name" value="Ser/Thr_kinase_AS"/>
</dbReference>
<keyword evidence="3" id="KW-0808">Transferase</keyword>
<dbReference type="GO" id="GO:0005524">
    <property type="term" value="F:ATP binding"/>
    <property type="evidence" value="ECO:0007669"/>
    <property type="project" value="UniProtKB-UniRule"/>
</dbReference>
<evidence type="ECO:0000256" key="5">
    <source>
        <dbReference type="ARBA" id="ARBA00022777"/>
    </source>
</evidence>
<dbReference type="PANTHER" id="PTHR24055">
    <property type="entry name" value="MITOGEN-ACTIVATED PROTEIN KINASE"/>
    <property type="match status" value="1"/>
</dbReference>
<feature type="compositionally biased region" description="Basic and acidic residues" evidence="10">
    <location>
        <begin position="489"/>
        <end position="501"/>
    </location>
</feature>
<sequence>MNKYEVVTAVGEGAYGVVLKCRNKDTGDVVAIKKFKESEDDDVVKKTTLREVRILRMLRHENIVQLREAFRRKGKLYLVFEFVDKNLLELLDIYPQGLEADTVRYCIWQLSRAMEFCHRHDVIHRDIKPENLLVNMHDKSLKLCDFGFARTLPNAAASIDANGGGAGHSVNAASADGVLTDYVATRWYRAPELLLGSTAYGKEVDIWSIGCIMGEIVDGQPLFPGESEIDQLFIIQRVLGPLTPKQMEIFLRNPRFIGLKFPDMSKPESIEKRYLGKLSKRAMNFIKSVLIMDESRRLTGEGCVKHNYFEGLVSSSGVTAEQVAAQATATSPQTHPPHTHASPRPAQHHGRQQNGAAGPQQLPQYQQQQPPSRGRLANGGAQQSGYSDARRGPQMVQMSGAKRRSNVASNGMMGLTGGTGGPEDLAGGDGATAAHRGDDHHPHQQRHGGKQQQQSGSQHRASTKSSGAAGTTNHSNKSRGSRARHHAQHHQDQHPDEEPAYRQKKSTGSRGGPRGPWIEPNHREVAPAHLPSIGSRGGNRLPSRGEFTRNPIGQGPAGHEGDLPRSRGGQAGDSQSSAAQHHRGLGAADPLEVRSGDDARLFLGDRPGSSSFTAAGGYFIPQPQGHGPTVANATAAQWGTPGGSHGPPGRIARWQVAEDPFEISDAPSHLGGSRFDHGLANASSTFYGGGSPGVHHFGAFMVAGGPGRLMGKGSGDGGSYAGR</sequence>
<dbReference type="CDD" id="cd07833">
    <property type="entry name" value="STKc_CDKL"/>
    <property type="match status" value="1"/>
</dbReference>
<evidence type="ECO:0000256" key="3">
    <source>
        <dbReference type="ARBA" id="ARBA00022679"/>
    </source>
</evidence>
<feature type="binding site" evidence="9">
    <location>
        <position position="34"/>
    </location>
    <ligand>
        <name>ATP</name>
        <dbReference type="ChEBI" id="CHEBI:30616"/>
    </ligand>
</feature>
<dbReference type="Gene3D" id="1.10.510.10">
    <property type="entry name" value="Transferase(Phosphotransferase) domain 1"/>
    <property type="match status" value="1"/>
</dbReference>
<dbReference type="InterPro" id="IPR017441">
    <property type="entry name" value="Protein_kinase_ATP_BS"/>
</dbReference>
<dbReference type="FunFam" id="3.30.200.20:FF:000049">
    <property type="entry name" value="cyclin-dependent kinase-like 1 isoform X1"/>
    <property type="match status" value="1"/>
</dbReference>
<feature type="domain" description="Protein kinase" evidence="11">
    <location>
        <begin position="4"/>
        <end position="309"/>
    </location>
</feature>
<feature type="compositionally biased region" description="Low complexity" evidence="10">
    <location>
        <begin position="450"/>
        <end position="460"/>
    </location>
</feature>
<dbReference type="InterPro" id="IPR011009">
    <property type="entry name" value="Kinase-like_dom_sf"/>
</dbReference>
<dbReference type="InterPro" id="IPR050117">
    <property type="entry name" value="MAPK"/>
</dbReference>
<accession>A0A7J6L8G9</accession>
<dbReference type="EC" id="2.7.11.22" evidence="1"/>
<dbReference type="GO" id="GO:0004693">
    <property type="term" value="F:cyclin-dependent protein serine/threonine kinase activity"/>
    <property type="evidence" value="ECO:0007669"/>
    <property type="project" value="UniProtKB-EC"/>
</dbReference>